<evidence type="ECO:0000313" key="2">
    <source>
        <dbReference type="Proteomes" id="UP000003157"/>
    </source>
</evidence>
<proteinExistence type="predicted"/>
<dbReference type="HOGENOM" id="CLU_3116798_0_0_9"/>
<dbReference type="Proteomes" id="UP000003157">
    <property type="component" value="Unassembled WGS sequence"/>
</dbReference>
<keyword evidence="2" id="KW-1185">Reference proteome</keyword>
<comment type="caution">
    <text evidence="1">The sequence shown here is derived from an EMBL/GenBank/DDBJ whole genome shotgun (WGS) entry which is preliminary data.</text>
</comment>
<organism evidence="1 2">
    <name type="scientific">Coprobacillus cateniformis</name>
    <dbReference type="NCBI Taxonomy" id="100884"/>
    <lineage>
        <taxon>Bacteria</taxon>
        <taxon>Bacillati</taxon>
        <taxon>Bacillota</taxon>
        <taxon>Erysipelotrichia</taxon>
        <taxon>Erysipelotrichales</taxon>
        <taxon>Coprobacillaceae</taxon>
        <taxon>Coprobacillus</taxon>
    </lineage>
</organism>
<sequence length="50" mass="5884">MATEQQPVFMILSTDKKNKYPRFIKLAVIPVDNKELVNKFFHMKAKTSQE</sequence>
<evidence type="ECO:0000313" key="1">
    <source>
        <dbReference type="EMBL" id="EFW05264.1"/>
    </source>
</evidence>
<protein>
    <submittedName>
        <fullName evidence="1">Uncharacterized protein</fullName>
    </submittedName>
</protein>
<name>E7G9H0_9FIRM</name>
<dbReference type="EMBL" id="ADKX01000026">
    <property type="protein sequence ID" value="EFW05264.1"/>
    <property type="molecule type" value="Genomic_DNA"/>
</dbReference>
<reference evidence="1 2" key="1">
    <citation type="submission" date="2010-12" db="EMBL/GenBank/DDBJ databases">
        <title>The Genome Sequence of Coprobacillus sp. strain 29_1.</title>
        <authorList>
            <consortium name="The Broad Institute Genome Sequencing Platform"/>
            <person name="Earl A."/>
            <person name="Ward D."/>
            <person name="Feldgarden M."/>
            <person name="Gevers D."/>
            <person name="Daigneault M."/>
            <person name="Sibley C.D."/>
            <person name="White A."/>
            <person name="Strauss J."/>
            <person name="Allen-Vercoe E."/>
            <person name="Young S.K."/>
            <person name="Zeng Q."/>
            <person name="Gargeya S."/>
            <person name="Fitzgerald M."/>
            <person name="Haas B."/>
            <person name="Abouelleil A."/>
            <person name="Alvarado L."/>
            <person name="Arachchi H.M."/>
            <person name="Berlin A."/>
            <person name="Brown A."/>
            <person name="Chapman S.B."/>
            <person name="Chen Z."/>
            <person name="Dunbar C."/>
            <person name="Freedman E."/>
            <person name="Gearin G."/>
            <person name="Gellesch M."/>
            <person name="Goldberg J."/>
            <person name="Griggs A."/>
            <person name="Gujja S."/>
            <person name="Heilman E."/>
            <person name="Heiman D."/>
            <person name="Howarth C."/>
            <person name="Larson L."/>
            <person name="Lui A."/>
            <person name="MacDonald P.J.P."/>
            <person name="Mehta T."/>
            <person name="Montmayeur A."/>
            <person name="Murphy C."/>
            <person name="Neiman D."/>
            <person name="Pearson M."/>
            <person name="Priest M."/>
            <person name="Roberts A."/>
            <person name="Saif S."/>
            <person name="Shea T."/>
            <person name="Shenoy N."/>
            <person name="Sisk P."/>
            <person name="Stolte C."/>
            <person name="Sykes S."/>
            <person name="White J."/>
            <person name="Yandava C."/>
            <person name="Nusbaum C."/>
            <person name="Birren B."/>
        </authorList>
    </citation>
    <scope>NUCLEOTIDE SEQUENCE [LARGE SCALE GENOMIC DNA]</scope>
    <source>
        <strain evidence="1 2">29_1</strain>
    </source>
</reference>
<accession>E7G9H0</accession>
<dbReference type="AlphaFoldDB" id="E7G9H0"/>
<gene>
    <name evidence="1" type="ORF">HMPREF9488_01408</name>
</gene>